<comment type="similarity">
    <text evidence="5">Belongs to the SAT4 family.</text>
</comment>
<dbReference type="OMA" id="YRRIFRG"/>
<feature type="compositionally biased region" description="Polar residues" evidence="6">
    <location>
        <begin position="364"/>
        <end position="373"/>
    </location>
</feature>
<evidence type="ECO:0000256" key="6">
    <source>
        <dbReference type="SAM" id="MobiDB-lite"/>
    </source>
</evidence>
<dbReference type="EMBL" id="CP090168">
    <property type="protein sequence ID" value="UJO18888.1"/>
    <property type="molecule type" value="Genomic_DNA"/>
</dbReference>
<feature type="region of interest" description="Disordered" evidence="6">
    <location>
        <begin position="316"/>
        <end position="398"/>
    </location>
</feature>
<keyword evidence="3 7" id="KW-1133">Transmembrane helix</keyword>
<dbReference type="AlphaFoldDB" id="A0A9Q8PAG3"/>
<feature type="transmembrane region" description="Helical" evidence="7">
    <location>
        <begin position="100"/>
        <end position="117"/>
    </location>
</feature>
<dbReference type="Pfam" id="PF20684">
    <property type="entry name" value="Fung_rhodopsin"/>
    <property type="match status" value="1"/>
</dbReference>
<keyword evidence="2 7" id="KW-0812">Transmembrane</keyword>
<dbReference type="OrthoDB" id="5393606at2759"/>
<evidence type="ECO:0000256" key="5">
    <source>
        <dbReference type="ARBA" id="ARBA00038359"/>
    </source>
</evidence>
<dbReference type="KEGG" id="ffu:CLAFUR5_07709"/>
<keyword evidence="4 7" id="KW-0472">Membrane</keyword>
<reference evidence="9" key="1">
    <citation type="submission" date="2021-12" db="EMBL/GenBank/DDBJ databases">
        <authorList>
            <person name="Zaccaron A."/>
            <person name="Stergiopoulos I."/>
        </authorList>
    </citation>
    <scope>NUCLEOTIDE SEQUENCE</scope>
    <source>
        <strain evidence="9">Race5_Kim</strain>
    </source>
</reference>
<dbReference type="PANTHER" id="PTHR33048">
    <property type="entry name" value="PTH11-LIKE INTEGRAL MEMBRANE PROTEIN (AFU_ORTHOLOGUE AFUA_5G11245)"/>
    <property type="match status" value="1"/>
</dbReference>
<name>A0A9Q8PAG3_PASFU</name>
<evidence type="ECO:0000256" key="7">
    <source>
        <dbReference type="SAM" id="Phobius"/>
    </source>
</evidence>
<dbReference type="GO" id="GO:0016020">
    <property type="term" value="C:membrane"/>
    <property type="evidence" value="ECO:0007669"/>
    <property type="project" value="UniProtKB-SubCell"/>
</dbReference>
<reference evidence="9" key="2">
    <citation type="journal article" date="2022" name="Microb. Genom.">
        <title>A chromosome-scale genome assembly of the tomato pathogen Cladosporium fulvum reveals a compartmentalized genome architecture and the presence of a dispensable chromosome.</title>
        <authorList>
            <person name="Zaccaron A.Z."/>
            <person name="Chen L.H."/>
            <person name="Samaras A."/>
            <person name="Stergiopoulos I."/>
        </authorList>
    </citation>
    <scope>NUCLEOTIDE SEQUENCE</scope>
    <source>
        <strain evidence="9">Race5_Kim</strain>
    </source>
</reference>
<dbReference type="GeneID" id="71987587"/>
<feature type="transmembrane region" description="Helical" evidence="7">
    <location>
        <begin position="46"/>
        <end position="67"/>
    </location>
</feature>
<evidence type="ECO:0000256" key="3">
    <source>
        <dbReference type="ARBA" id="ARBA00022989"/>
    </source>
</evidence>
<evidence type="ECO:0000313" key="9">
    <source>
        <dbReference type="EMBL" id="UJO18888.1"/>
    </source>
</evidence>
<feature type="transmembrane region" description="Helical" evidence="7">
    <location>
        <begin position="129"/>
        <end position="156"/>
    </location>
</feature>
<dbReference type="RefSeq" id="XP_047763254.1">
    <property type="nucleotide sequence ID" value="XM_047906857.1"/>
</dbReference>
<dbReference type="Proteomes" id="UP000756132">
    <property type="component" value="Chromosome 6"/>
</dbReference>
<feature type="transmembrane region" description="Helical" evidence="7">
    <location>
        <begin position="6"/>
        <end position="26"/>
    </location>
</feature>
<feature type="compositionally biased region" description="Basic and acidic residues" evidence="6">
    <location>
        <begin position="329"/>
        <end position="346"/>
    </location>
</feature>
<feature type="transmembrane region" description="Helical" evidence="7">
    <location>
        <begin position="211"/>
        <end position="233"/>
    </location>
</feature>
<proteinExistence type="inferred from homology"/>
<accession>A0A9Q8PAG3</accession>
<evidence type="ECO:0000259" key="8">
    <source>
        <dbReference type="Pfam" id="PF20684"/>
    </source>
</evidence>
<dbReference type="InterPro" id="IPR052337">
    <property type="entry name" value="SAT4-like"/>
</dbReference>
<evidence type="ECO:0000256" key="1">
    <source>
        <dbReference type="ARBA" id="ARBA00004141"/>
    </source>
</evidence>
<evidence type="ECO:0000313" key="10">
    <source>
        <dbReference type="Proteomes" id="UP000756132"/>
    </source>
</evidence>
<keyword evidence="10" id="KW-1185">Reference proteome</keyword>
<protein>
    <recommendedName>
        <fullName evidence="8">Rhodopsin domain-containing protein</fullName>
    </recommendedName>
</protein>
<evidence type="ECO:0000256" key="4">
    <source>
        <dbReference type="ARBA" id="ARBA00023136"/>
    </source>
</evidence>
<organism evidence="9 10">
    <name type="scientific">Passalora fulva</name>
    <name type="common">Tomato leaf mold</name>
    <name type="synonym">Cladosporium fulvum</name>
    <dbReference type="NCBI Taxonomy" id="5499"/>
    <lineage>
        <taxon>Eukaryota</taxon>
        <taxon>Fungi</taxon>
        <taxon>Dikarya</taxon>
        <taxon>Ascomycota</taxon>
        <taxon>Pezizomycotina</taxon>
        <taxon>Dothideomycetes</taxon>
        <taxon>Dothideomycetidae</taxon>
        <taxon>Mycosphaerellales</taxon>
        <taxon>Mycosphaerellaceae</taxon>
        <taxon>Fulvia</taxon>
    </lineage>
</organism>
<sequence length="416" mass="46171">MGEHYVYPGSIVTLAVVFPVITILVVTTRVYSRHLKRISLGPEDYLSIASAIVLIGCSVDLLVGVTYEPHALGYHSPKSNTHFDLPGIVILDKVEWSFNLMWYVGITLVKLSFLFFYRRIFRGEIFSIVNYATMGLVVAWGITFFFVTLFQCGKYVSENYTPLPQFFNPKCVNSLAVFFANSLMSCFMDVIILVMPMPLIWQLNMRTRAKIALTGMFALGGLCVAASALRLALYSQLWWAVKVHDVQASILGLQGADDFGIVSLALFWSQIELSVANITCCLPSLKPLVESQQFRNLPSTISQVSLRSLRKIVGGGRKASSDASSSEYIETKDGQTIRESEARSREMSTGSDDTWKHERHFGSISGTQYQSDNRSLDGGVTSVYGTAQGGFSPEPGAIEEGRITRKVEIEQIQTSR</sequence>
<gene>
    <name evidence="9" type="ORF">CLAFUR5_07709</name>
</gene>
<feature type="transmembrane region" description="Helical" evidence="7">
    <location>
        <begin position="176"/>
        <end position="199"/>
    </location>
</feature>
<dbReference type="PANTHER" id="PTHR33048:SF157">
    <property type="entry name" value="INTEGRAL MEMBRANE PROTEIN"/>
    <property type="match status" value="1"/>
</dbReference>
<comment type="subcellular location">
    <subcellularLocation>
        <location evidence="1">Membrane</location>
        <topology evidence="1">Multi-pass membrane protein</topology>
    </subcellularLocation>
</comment>
<dbReference type="InterPro" id="IPR049326">
    <property type="entry name" value="Rhodopsin_dom_fungi"/>
</dbReference>
<evidence type="ECO:0000256" key="2">
    <source>
        <dbReference type="ARBA" id="ARBA00022692"/>
    </source>
</evidence>
<feature type="domain" description="Rhodopsin" evidence="8">
    <location>
        <begin position="29"/>
        <end position="290"/>
    </location>
</feature>